<evidence type="ECO:0000256" key="2">
    <source>
        <dbReference type="ARBA" id="ARBA00007163"/>
    </source>
</evidence>
<dbReference type="InterPro" id="IPR046347">
    <property type="entry name" value="bZIP_sf"/>
</dbReference>
<dbReference type="GO" id="GO:0003677">
    <property type="term" value="F:DNA binding"/>
    <property type="evidence" value="ECO:0007669"/>
    <property type="project" value="UniProtKB-KW"/>
</dbReference>
<protein>
    <recommendedName>
        <fullName evidence="10">BZIP domain-containing protein</fullName>
    </recommendedName>
</protein>
<dbReference type="STRING" id="1344416.A0A139ATE3"/>
<evidence type="ECO:0000256" key="6">
    <source>
        <dbReference type="ARBA" id="ARBA00023230"/>
    </source>
</evidence>
<evidence type="ECO:0000256" key="1">
    <source>
        <dbReference type="ARBA" id="ARBA00004123"/>
    </source>
</evidence>
<feature type="compositionally biased region" description="Low complexity" evidence="9">
    <location>
        <begin position="51"/>
        <end position="64"/>
    </location>
</feature>
<feature type="compositionally biased region" description="Basic and acidic residues" evidence="9">
    <location>
        <begin position="76"/>
        <end position="91"/>
    </location>
</feature>
<evidence type="ECO:0000256" key="8">
    <source>
        <dbReference type="SAM" id="Coils"/>
    </source>
</evidence>
<keyword evidence="8" id="KW-0175">Coiled coil</keyword>
<dbReference type="Gene3D" id="1.20.5.170">
    <property type="match status" value="1"/>
</dbReference>
<evidence type="ECO:0000313" key="12">
    <source>
        <dbReference type="Proteomes" id="UP000070544"/>
    </source>
</evidence>
<dbReference type="SMART" id="SM00338">
    <property type="entry name" value="BRLZ"/>
    <property type="match status" value="1"/>
</dbReference>
<keyword evidence="3" id="KW-0805">Transcription regulation</keyword>
<keyword evidence="5" id="KW-0804">Transcription</keyword>
<evidence type="ECO:0000256" key="7">
    <source>
        <dbReference type="ARBA" id="ARBA00023242"/>
    </source>
</evidence>
<accession>A0A139ATE3</accession>
<evidence type="ECO:0000256" key="9">
    <source>
        <dbReference type="SAM" id="MobiDB-lite"/>
    </source>
</evidence>
<keyword evidence="6" id="KW-0834">Unfolded protein response</keyword>
<dbReference type="PANTHER" id="PTHR46714">
    <property type="entry name" value="TRANSCRIPTIONAL ACTIVATOR HAC1"/>
    <property type="match status" value="1"/>
</dbReference>
<comment type="similarity">
    <text evidence="2">Belongs to the bZIP family.</text>
</comment>
<keyword evidence="4" id="KW-0238">DNA-binding</keyword>
<evidence type="ECO:0000256" key="4">
    <source>
        <dbReference type="ARBA" id="ARBA00023125"/>
    </source>
</evidence>
<organism evidence="11 12">
    <name type="scientific">Gonapodya prolifera (strain JEL478)</name>
    <name type="common">Monoblepharis prolifera</name>
    <dbReference type="NCBI Taxonomy" id="1344416"/>
    <lineage>
        <taxon>Eukaryota</taxon>
        <taxon>Fungi</taxon>
        <taxon>Fungi incertae sedis</taxon>
        <taxon>Chytridiomycota</taxon>
        <taxon>Chytridiomycota incertae sedis</taxon>
        <taxon>Monoblepharidomycetes</taxon>
        <taxon>Monoblepharidales</taxon>
        <taxon>Gonapodyaceae</taxon>
        <taxon>Gonapodya</taxon>
    </lineage>
</organism>
<evidence type="ECO:0000256" key="3">
    <source>
        <dbReference type="ARBA" id="ARBA00023015"/>
    </source>
</evidence>
<dbReference type="AlphaFoldDB" id="A0A139ATE3"/>
<evidence type="ECO:0000256" key="5">
    <source>
        <dbReference type="ARBA" id="ARBA00023163"/>
    </source>
</evidence>
<dbReference type="CDD" id="cd14686">
    <property type="entry name" value="bZIP"/>
    <property type="match status" value="1"/>
</dbReference>
<name>A0A139ATE3_GONPJ</name>
<feature type="coiled-coil region" evidence="8">
    <location>
        <begin position="186"/>
        <end position="224"/>
    </location>
</feature>
<comment type="subcellular location">
    <subcellularLocation>
        <location evidence="1">Nucleus</location>
    </subcellularLocation>
</comment>
<proteinExistence type="inferred from homology"/>
<feature type="region of interest" description="Disordered" evidence="9">
    <location>
        <begin position="1"/>
        <end position="127"/>
    </location>
</feature>
<dbReference type="PANTHER" id="PTHR46714:SF6">
    <property type="entry name" value="TRANSCRIPTIONAL ACTIVATOR HAC1"/>
    <property type="match status" value="1"/>
</dbReference>
<keyword evidence="12" id="KW-1185">Reference proteome</keyword>
<keyword evidence="7" id="KW-0539">Nucleus</keyword>
<dbReference type="OrthoDB" id="674948at2759"/>
<dbReference type="InterPro" id="IPR044280">
    <property type="entry name" value="Hac1/HY5"/>
</dbReference>
<dbReference type="GO" id="GO:0045944">
    <property type="term" value="P:positive regulation of transcription by RNA polymerase II"/>
    <property type="evidence" value="ECO:0007669"/>
    <property type="project" value="InterPro"/>
</dbReference>
<dbReference type="GO" id="GO:0006986">
    <property type="term" value="P:response to unfolded protein"/>
    <property type="evidence" value="ECO:0007669"/>
    <property type="project" value="UniProtKB-KW"/>
</dbReference>
<dbReference type="Proteomes" id="UP000070544">
    <property type="component" value="Unassembled WGS sequence"/>
</dbReference>
<dbReference type="GO" id="GO:0005634">
    <property type="term" value="C:nucleus"/>
    <property type="evidence" value="ECO:0007669"/>
    <property type="project" value="UniProtKB-SubCell"/>
</dbReference>
<dbReference type="EMBL" id="KQ965736">
    <property type="protein sequence ID" value="KXS19998.1"/>
    <property type="molecule type" value="Genomic_DNA"/>
</dbReference>
<dbReference type="Pfam" id="PF00170">
    <property type="entry name" value="bZIP_1"/>
    <property type="match status" value="1"/>
</dbReference>
<feature type="domain" description="BZIP" evidence="10">
    <location>
        <begin position="172"/>
        <end position="235"/>
    </location>
</feature>
<evidence type="ECO:0000259" key="10">
    <source>
        <dbReference type="PROSITE" id="PS50217"/>
    </source>
</evidence>
<sequence length="563" mass="59874">MTNAESFPDLSPDMSFEQLMSALTDESGASTGAESNGGFWYFGGGQPLQPASPSSTSTESPPLSDDQAFILMPADLSDKEPTLSSRAESRAHASLFEPYPTGRTASGTRLKRPRSSSSESEHSAGFKQPRINIVGGVAVSDRGETVDQQTLKAAVKNTKKRPANVGDVEELDEKQMIRMLRNRAAAQESRDRKKRYQQDLESANDVLVAEKRQLMEKVQTLEAQNRFFLGKLAEFEGVMSFLKEKLSETNLSQVLFGATSNSAGIDSNLPSLPMFDVTSPLVTPASSTASSSSLPPTITTALASLASRNVSPLSPLSPTSTNSSSSLTVRPSVLAGNFFVPPQHTSQPVLLMGFPFPSEQSLVLAGGFVAACYVVARHAISSNWSGPPVVVPRRAPAVQPYRSAVRTIVLHIAAASAALIRPARGLALLYRTAQHRAGEAFRGAITRRRNSIGSMGQAGLPMQGVNPVLRERAPARAPSAASQESRLWGDHRALFGRAWWSGASTPGQFGIRMGERVAGMAGAGRGFVQGLAGELSGIATGFGNVGMLATQSRLGMNVAWARC</sequence>
<gene>
    <name evidence="11" type="ORF">M427DRAFT_28359</name>
</gene>
<reference evidence="11 12" key="1">
    <citation type="journal article" date="2015" name="Genome Biol. Evol.">
        <title>Phylogenomic analyses indicate that early fungi evolved digesting cell walls of algal ancestors of land plants.</title>
        <authorList>
            <person name="Chang Y."/>
            <person name="Wang S."/>
            <person name="Sekimoto S."/>
            <person name="Aerts A.L."/>
            <person name="Choi C."/>
            <person name="Clum A."/>
            <person name="LaButti K.M."/>
            <person name="Lindquist E.A."/>
            <person name="Yee Ngan C."/>
            <person name="Ohm R.A."/>
            <person name="Salamov A.A."/>
            <person name="Grigoriev I.V."/>
            <person name="Spatafora J.W."/>
            <person name="Berbee M.L."/>
        </authorList>
    </citation>
    <scope>NUCLEOTIDE SEQUENCE [LARGE SCALE GENOMIC DNA]</scope>
    <source>
        <strain evidence="11 12">JEL478</strain>
    </source>
</reference>
<evidence type="ECO:0000313" key="11">
    <source>
        <dbReference type="EMBL" id="KXS19998.1"/>
    </source>
</evidence>
<dbReference type="PROSITE" id="PS00036">
    <property type="entry name" value="BZIP_BASIC"/>
    <property type="match status" value="1"/>
</dbReference>
<dbReference type="InterPro" id="IPR004827">
    <property type="entry name" value="bZIP"/>
</dbReference>
<dbReference type="PROSITE" id="PS50217">
    <property type="entry name" value="BZIP"/>
    <property type="match status" value="1"/>
</dbReference>
<dbReference type="SUPFAM" id="SSF57959">
    <property type="entry name" value="Leucine zipper domain"/>
    <property type="match status" value="1"/>
</dbReference>
<dbReference type="GO" id="GO:0000981">
    <property type="term" value="F:DNA-binding transcription factor activity, RNA polymerase II-specific"/>
    <property type="evidence" value="ECO:0007669"/>
    <property type="project" value="InterPro"/>
</dbReference>